<evidence type="ECO:0000313" key="1">
    <source>
        <dbReference type="EMBL" id="VAW37952.1"/>
    </source>
</evidence>
<organism evidence="1">
    <name type="scientific">hydrothermal vent metagenome</name>
    <dbReference type="NCBI Taxonomy" id="652676"/>
    <lineage>
        <taxon>unclassified sequences</taxon>
        <taxon>metagenomes</taxon>
        <taxon>ecological metagenomes</taxon>
    </lineage>
</organism>
<dbReference type="AlphaFoldDB" id="A0A3B0VG72"/>
<reference evidence="1" key="1">
    <citation type="submission" date="2018-06" db="EMBL/GenBank/DDBJ databases">
        <authorList>
            <person name="Zhirakovskaya E."/>
        </authorList>
    </citation>
    <scope>NUCLEOTIDE SEQUENCE</scope>
</reference>
<proteinExistence type="predicted"/>
<gene>
    <name evidence="1" type="ORF">MNBD_CHLOROFLEXI01-2809</name>
</gene>
<sequence length="260" mass="29956">MNKIIIFEWTYTPADYFEAPIHIKQDTYEMTIKDGKVEARLKHTNCEESQIRQELHKSLNSRFLGVQILTHKPFELSNISTYHMHPDGSKDVFIHVNPATITLTAMPVDIIVRDQLGNITRDTRQERIDKKKELASLAEKFGRNPIVIALLSSYNNAVNDPQNELVHLYEIRDTLNSIFTGKQKAYTTLNINKKREWVRLGKLACTEPLKQGRHRGQNAGGLRDATNAELEEARKIARRMIHAYLLHLDEANSRKENDIS</sequence>
<name>A0A3B0VG72_9ZZZZ</name>
<dbReference type="EMBL" id="UOEU01000688">
    <property type="protein sequence ID" value="VAW37952.1"/>
    <property type="molecule type" value="Genomic_DNA"/>
</dbReference>
<accession>A0A3B0VG72</accession>
<protein>
    <submittedName>
        <fullName evidence="1">Uncharacterized protein</fullName>
    </submittedName>
</protein>